<protein>
    <submittedName>
        <fullName evidence="9">Cytochrome c5 family protein</fullName>
    </submittedName>
</protein>
<dbReference type="Pfam" id="PF13442">
    <property type="entry name" value="Cytochrome_CBB3"/>
    <property type="match status" value="2"/>
</dbReference>
<keyword evidence="3 6" id="KW-0479">Metal-binding</keyword>
<dbReference type="Proteomes" id="UP000297839">
    <property type="component" value="Unassembled WGS sequence"/>
</dbReference>
<keyword evidence="2 6" id="KW-0349">Heme</keyword>
<organism evidence="9 10">
    <name type="scientific">Ramlibacter humi</name>
    <dbReference type="NCBI Taxonomy" id="2530451"/>
    <lineage>
        <taxon>Bacteria</taxon>
        <taxon>Pseudomonadati</taxon>
        <taxon>Pseudomonadota</taxon>
        <taxon>Betaproteobacteria</taxon>
        <taxon>Burkholderiales</taxon>
        <taxon>Comamonadaceae</taxon>
        <taxon>Ramlibacter</taxon>
    </lineage>
</organism>
<dbReference type="SUPFAM" id="SSF46626">
    <property type="entry name" value="Cytochrome c"/>
    <property type="match status" value="2"/>
</dbReference>
<dbReference type="GO" id="GO:0005506">
    <property type="term" value="F:iron ion binding"/>
    <property type="evidence" value="ECO:0007669"/>
    <property type="project" value="InterPro"/>
</dbReference>
<keyword evidence="7" id="KW-0812">Transmembrane</keyword>
<dbReference type="InterPro" id="IPR036909">
    <property type="entry name" value="Cyt_c-like_dom_sf"/>
</dbReference>
<evidence type="ECO:0000256" key="7">
    <source>
        <dbReference type="SAM" id="Phobius"/>
    </source>
</evidence>
<dbReference type="PANTHER" id="PTHR40942:SF4">
    <property type="entry name" value="CYTOCHROME C5"/>
    <property type="match status" value="1"/>
</dbReference>
<evidence type="ECO:0000259" key="8">
    <source>
        <dbReference type="PROSITE" id="PS51007"/>
    </source>
</evidence>
<keyword evidence="7" id="KW-1133">Transmembrane helix</keyword>
<dbReference type="RefSeq" id="WP_135251637.1">
    <property type="nucleotide sequence ID" value="NZ_SMLK01000011.1"/>
</dbReference>
<comment type="caution">
    <text evidence="9">The sequence shown here is derived from an EMBL/GenBank/DDBJ whole genome shotgun (WGS) entry which is preliminary data.</text>
</comment>
<keyword evidence="10" id="KW-1185">Reference proteome</keyword>
<gene>
    <name evidence="9" type="ORF">EZ216_20375</name>
</gene>
<evidence type="ECO:0000313" key="10">
    <source>
        <dbReference type="Proteomes" id="UP000297839"/>
    </source>
</evidence>
<keyword evidence="4" id="KW-0249">Electron transport</keyword>
<evidence type="ECO:0000256" key="5">
    <source>
        <dbReference type="ARBA" id="ARBA00023004"/>
    </source>
</evidence>
<feature type="domain" description="Cytochrome c" evidence="8">
    <location>
        <begin position="88"/>
        <end position="167"/>
    </location>
</feature>
<evidence type="ECO:0000256" key="6">
    <source>
        <dbReference type="PROSITE-ProRule" id="PRU00433"/>
    </source>
</evidence>
<evidence type="ECO:0000256" key="3">
    <source>
        <dbReference type="ARBA" id="ARBA00022723"/>
    </source>
</evidence>
<dbReference type="OrthoDB" id="9814708at2"/>
<dbReference type="InterPro" id="IPR002323">
    <property type="entry name" value="Cyt_CIE"/>
</dbReference>
<dbReference type="GO" id="GO:0009055">
    <property type="term" value="F:electron transfer activity"/>
    <property type="evidence" value="ECO:0007669"/>
    <property type="project" value="InterPro"/>
</dbReference>
<sequence length="295" mass="29430">MSDSTQEEAHTGPIKTPKQLLVTVFLAFVVPVAIIMGLVAYVSSENKPAGTTQAESYALGGVTEPDVERGVAERIRKVGTVEIRDANRPLKSGEEVFKAQCSACHATGAAGAPKFGDAGAWGDRIKQGLATLVEHALKGKGAMPPQGGGDFDDTEIARGVAYMANAAGAKFAEPQRPAAQAAAGGASAPAVATAAASAPAAAPAAAAPAAAPAAAAAGNGEALYKQACFACHATGAANAPKFGDKAAWAPRIAQGKDKLYEAALKGKGAMPPKGGTSAPDADVRAAVDYIVNAAK</sequence>
<keyword evidence="7" id="KW-0472">Membrane</keyword>
<feature type="domain" description="Cytochrome c" evidence="8">
    <location>
        <begin position="215"/>
        <end position="294"/>
    </location>
</feature>
<feature type="transmembrane region" description="Helical" evidence="7">
    <location>
        <begin position="20"/>
        <end position="42"/>
    </location>
</feature>
<name>A0A4Z0BE04_9BURK</name>
<dbReference type="InterPro" id="IPR009056">
    <property type="entry name" value="Cyt_c-like_dom"/>
</dbReference>
<dbReference type="EMBL" id="SMLK01000011">
    <property type="protein sequence ID" value="TFY96609.1"/>
    <property type="molecule type" value="Genomic_DNA"/>
</dbReference>
<proteinExistence type="predicted"/>
<dbReference type="GO" id="GO:0020037">
    <property type="term" value="F:heme binding"/>
    <property type="evidence" value="ECO:0007669"/>
    <property type="project" value="InterPro"/>
</dbReference>
<evidence type="ECO:0000256" key="4">
    <source>
        <dbReference type="ARBA" id="ARBA00022982"/>
    </source>
</evidence>
<evidence type="ECO:0000313" key="9">
    <source>
        <dbReference type="EMBL" id="TFY96609.1"/>
    </source>
</evidence>
<dbReference type="PANTHER" id="PTHR40942">
    <property type="match status" value="1"/>
</dbReference>
<evidence type="ECO:0000256" key="2">
    <source>
        <dbReference type="ARBA" id="ARBA00022617"/>
    </source>
</evidence>
<dbReference type="PROSITE" id="PS51007">
    <property type="entry name" value="CYTC"/>
    <property type="match status" value="2"/>
</dbReference>
<dbReference type="Gene3D" id="1.10.760.10">
    <property type="entry name" value="Cytochrome c-like domain"/>
    <property type="match status" value="2"/>
</dbReference>
<keyword evidence="5 6" id="KW-0408">Iron</keyword>
<keyword evidence="1" id="KW-0813">Transport</keyword>
<dbReference type="AlphaFoldDB" id="A0A4Z0BE04"/>
<evidence type="ECO:0000256" key="1">
    <source>
        <dbReference type="ARBA" id="ARBA00022448"/>
    </source>
</evidence>
<reference evidence="9 10" key="1">
    <citation type="submission" date="2019-03" db="EMBL/GenBank/DDBJ databases">
        <title>Ramlibacter sp. 18x22-1, whole genome shotgun sequence.</title>
        <authorList>
            <person name="Zhang X."/>
            <person name="Feng G."/>
            <person name="Zhu H."/>
        </authorList>
    </citation>
    <scope>NUCLEOTIDE SEQUENCE [LARGE SCALE GENOMIC DNA]</scope>
    <source>
        <strain evidence="9 10">18x22-1</strain>
    </source>
</reference>
<accession>A0A4Z0BE04</accession>
<dbReference type="PRINTS" id="PR00607">
    <property type="entry name" value="CYTCHROMECIE"/>
</dbReference>